<evidence type="ECO:0000313" key="5">
    <source>
        <dbReference type="EMBL" id="PIR74249.1"/>
    </source>
</evidence>
<dbReference type="Proteomes" id="UP000230154">
    <property type="component" value="Unassembled WGS sequence"/>
</dbReference>
<keyword evidence="3" id="KW-0732">Signal</keyword>
<dbReference type="AlphaFoldDB" id="A0A2H0TQ37"/>
<name>A0A2H0TQ37_9BACT</name>
<reference evidence="6" key="1">
    <citation type="submission" date="2017-09" db="EMBL/GenBank/DDBJ databases">
        <title>Depth-based differentiation of microbial function through sediment-hosted aquifers and enrichment of novel symbionts in the deep terrestrial subsurface.</title>
        <authorList>
            <person name="Probst A.J."/>
            <person name="Ladd B."/>
            <person name="Jarett J.K."/>
            <person name="Geller-Mcgrath D.E."/>
            <person name="Sieber C.M.K."/>
            <person name="Emerson J.B."/>
            <person name="Anantharaman K."/>
            <person name="Thomas B.C."/>
            <person name="Malmstrom R."/>
            <person name="Stieglmeier M."/>
            <person name="Klingl A."/>
            <person name="Woyke T."/>
            <person name="Ryan C.M."/>
            <person name="Banfield J.F."/>
        </authorList>
    </citation>
    <scope>NUCLEOTIDE SEQUENCE [LARGE SCALE GENOMIC DNA]</scope>
</reference>
<feature type="domain" description="Solute-binding protein family 5" evidence="4">
    <location>
        <begin position="138"/>
        <end position="558"/>
    </location>
</feature>
<evidence type="ECO:0000256" key="3">
    <source>
        <dbReference type="ARBA" id="ARBA00022729"/>
    </source>
</evidence>
<comment type="similarity">
    <text evidence="1">Belongs to the bacterial solute-binding protein 5 family.</text>
</comment>
<gene>
    <name evidence="5" type="ORF">COU35_03075</name>
</gene>
<evidence type="ECO:0000256" key="1">
    <source>
        <dbReference type="ARBA" id="ARBA00005695"/>
    </source>
</evidence>
<evidence type="ECO:0000259" key="4">
    <source>
        <dbReference type="Pfam" id="PF00496"/>
    </source>
</evidence>
<dbReference type="GO" id="GO:1904680">
    <property type="term" value="F:peptide transmembrane transporter activity"/>
    <property type="evidence" value="ECO:0007669"/>
    <property type="project" value="TreeGrafter"/>
</dbReference>
<proteinExistence type="inferred from homology"/>
<dbReference type="PANTHER" id="PTHR30290:SF9">
    <property type="entry name" value="OLIGOPEPTIDE-BINDING PROTEIN APPA"/>
    <property type="match status" value="1"/>
</dbReference>
<dbReference type="InterPro" id="IPR030678">
    <property type="entry name" value="Peptide/Ni-bd"/>
</dbReference>
<dbReference type="Pfam" id="PF00496">
    <property type="entry name" value="SBP_bac_5"/>
    <property type="match status" value="1"/>
</dbReference>
<dbReference type="InterPro" id="IPR000914">
    <property type="entry name" value="SBP_5_dom"/>
</dbReference>
<dbReference type="Gene3D" id="3.90.76.10">
    <property type="entry name" value="Dipeptide-binding Protein, Domain 1"/>
    <property type="match status" value="1"/>
</dbReference>
<dbReference type="PANTHER" id="PTHR30290">
    <property type="entry name" value="PERIPLASMIC BINDING COMPONENT OF ABC TRANSPORTER"/>
    <property type="match status" value="1"/>
</dbReference>
<dbReference type="SUPFAM" id="SSF53850">
    <property type="entry name" value="Periplasmic binding protein-like II"/>
    <property type="match status" value="1"/>
</dbReference>
<organism evidence="5 6">
    <name type="scientific">Candidatus Magasanikbacteria bacterium CG10_big_fil_rev_8_21_14_0_10_47_10</name>
    <dbReference type="NCBI Taxonomy" id="1974652"/>
    <lineage>
        <taxon>Bacteria</taxon>
        <taxon>Candidatus Magasanikiibacteriota</taxon>
    </lineage>
</organism>
<dbReference type="Gene3D" id="3.10.105.10">
    <property type="entry name" value="Dipeptide-binding Protein, Domain 3"/>
    <property type="match status" value="1"/>
</dbReference>
<accession>A0A2H0TQ37</accession>
<dbReference type="InterPro" id="IPR039424">
    <property type="entry name" value="SBP_5"/>
</dbReference>
<dbReference type="GO" id="GO:0015833">
    <property type="term" value="P:peptide transport"/>
    <property type="evidence" value="ECO:0007669"/>
    <property type="project" value="TreeGrafter"/>
</dbReference>
<evidence type="ECO:0000313" key="6">
    <source>
        <dbReference type="Proteomes" id="UP000230154"/>
    </source>
</evidence>
<keyword evidence="2" id="KW-0813">Transport</keyword>
<dbReference type="PIRSF" id="PIRSF002741">
    <property type="entry name" value="MppA"/>
    <property type="match status" value="1"/>
</dbReference>
<comment type="caution">
    <text evidence="5">The sequence shown here is derived from an EMBL/GenBank/DDBJ whole genome shotgun (WGS) entry which is preliminary data.</text>
</comment>
<dbReference type="Gene3D" id="3.40.190.10">
    <property type="entry name" value="Periplasmic binding protein-like II"/>
    <property type="match status" value="1"/>
</dbReference>
<dbReference type="EMBL" id="PFCB01000023">
    <property type="protein sequence ID" value="PIR74249.1"/>
    <property type="molecule type" value="Genomic_DNA"/>
</dbReference>
<protein>
    <recommendedName>
        <fullName evidence="4">Solute-binding protein family 5 domain-containing protein</fullName>
    </recommendedName>
</protein>
<dbReference type="GO" id="GO:0043190">
    <property type="term" value="C:ATP-binding cassette (ABC) transporter complex"/>
    <property type="evidence" value="ECO:0007669"/>
    <property type="project" value="InterPro"/>
</dbReference>
<dbReference type="GO" id="GO:0042597">
    <property type="term" value="C:periplasmic space"/>
    <property type="evidence" value="ECO:0007669"/>
    <property type="project" value="UniProtKB-ARBA"/>
</dbReference>
<evidence type="ECO:0000256" key="2">
    <source>
        <dbReference type="ARBA" id="ARBA00022448"/>
    </source>
</evidence>
<sequence length="661" mass="76111">MKFSFISSLASKVRRSRSKKSKPLLSKRHDLKLLKKVSGKKMPAFRQLRYVRKVLTRQEFFILRGATVILIAAIVWSGIEVTGAYRMEVPAVGGAYVEAVVGSPKLVNPLFANVNDVDRDLVRLVYSGLMYYDENLQLMPDLAESYTISEDKKTYTFSLRQDVVWHDGEPFTAHDVAFTFEAIQDPDVGSPLQVSFQGIHVQVIDDYTVSFVLADQFQPFLSSLTLGILPEHIWINIPYEQIKLAKTNLQPVGTGPYTFHKLAKDDTGFVFRYELSRNESYYRNPPYIQEFVFQFFGDYGTDLGAIQALRQQKVDGLHFVPADLKDSVTRKHIQIHTLQLPQYTALFFNQKKQPYLADVDVRNALAYALDKERILRESLEEGGRVIYSPVLPGFPGFSEEIEKTPYSVEQANELLDKKWKRVSSDAYAEKQRERLRLELADQFPMASSTEENTTSMNAELESTIDARLALELNEAQLFYRQNEDGDVLQLNLVTADVTEYRQAAGLIAGFWQELGIKTNIRFISPKEIPREVLRERNYDVLLYGFIIGSDPDQYPFWHSSQVDFPGLNLSQYVNRSVDELLVKARETDNQEELAKVYTEFQEKIFKDRPAIFLHTPTYRYATSDKIKGIHVERIFHPSDRFANVTQWYIKTKGEWNFSKSE</sequence>